<dbReference type="Pfam" id="PF04892">
    <property type="entry name" value="VanZ"/>
    <property type="match status" value="1"/>
</dbReference>
<evidence type="ECO:0000256" key="1">
    <source>
        <dbReference type="SAM" id="Phobius"/>
    </source>
</evidence>
<sequence>MDAPFGLGAIAIVFGILAGVVLFVPFVAVSYRLRGRITVGRFALWAAALIYFVAIWTYTLLPLPASREVACTGANFDLFAFVDDLRGVASQPTTLLTDPAALQVVLNVLLFIPLGFFVRVLAGRGVLVATLVGFAVSAMVELTQLTGVWGLYSCAYRVFDVDDLLTNTVGALLGGMLAFAVPARHRGLAVSKDADSPRPVTRTRRLLAMLCDALGAWLVSLAVGVGFQLVLLALGADAEVRNGLSASTVASATPIVVWLIVVLATGRTVGDLAVQLRYQGGPLLEGLARTLRFVGGIGGFLVLFALPGAWDLVGWLFTIASLVLVFTTRDGRGLPGLASGRHLFDAREPIDPETPPRRRVAGWR</sequence>
<feature type="domain" description="VanZ-like" evidence="2">
    <location>
        <begin position="49"/>
        <end position="179"/>
    </location>
</feature>
<keyword evidence="1" id="KW-1133">Transmembrane helix</keyword>
<dbReference type="PANTHER" id="PTHR36834:SF1">
    <property type="entry name" value="INTEGRAL MEMBRANE PROTEIN"/>
    <property type="match status" value="1"/>
</dbReference>
<gene>
    <name evidence="3" type="ORF">ACFQ0P_06510</name>
</gene>
<dbReference type="PANTHER" id="PTHR36834">
    <property type="entry name" value="MEMBRANE PROTEIN-RELATED"/>
    <property type="match status" value="1"/>
</dbReference>
<feature type="transmembrane region" description="Helical" evidence="1">
    <location>
        <begin position="6"/>
        <end position="30"/>
    </location>
</feature>
<comment type="caution">
    <text evidence="3">The sequence shown here is derived from an EMBL/GenBank/DDBJ whole genome shotgun (WGS) entry which is preliminary data.</text>
</comment>
<keyword evidence="1" id="KW-0472">Membrane</keyword>
<evidence type="ECO:0000313" key="3">
    <source>
        <dbReference type="EMBL" id="MFD0790044.1"/>
    </source>
</evidence>
<feature type="transmembrane region" description="Helical" evidence="1">
    <location>
        <begin position="255"/>
        <end position="274"/>
    </location>
</feature>
<feature type="transmembrane region" description="Helical" evidence="1">
    <location>
        <begin position="42"/>
        <end position="61"/>
    </location>
</feature>
<dbReference type="Proteomes" id="UP001597055">
    <property type="component" value="Unassembled WGS sequence"/>
</dbReference>
<dbReference type="RefSeq" id="WP_204981289.1">
    <property type="nucleotide sequence ID" value="NZ_JBHTII010000001.1"/>
</dbReference>
<evidence type="ECO:0000313" key="4">
    <source>
        <dbReference type="Proteomes" id="UP001597055"/>
    </source>
</evidence>
<reference evidence="4" key="1">
    <citation type="journal article" date="2019" name="Int. J. Syst. Evol. Microbiol.">
        <title>The Global Catalogue of Microorganisms (GCM) 10K type strain sequencing project: providing services to taxonomists for standard genome sequencing and annotation.</title>
        <authorList>
            <consortium name="The Broad Institute Genomics Platform"/>
            <consortium name="The Broad Institute Genome Sequencing Center for Infectious Disease"/>
            <person name="Wu L."/>
            <person name="Ma J."/>
        </authorList>
    </citation>
    <scope>NUCLEOTIDE SEQUENCE [LARGE SCALE GENOMIC DNA]</scope>
    <source>
        <strain evidence="4">CCUG 54523</strain>
    </source>
</reference>
<feature type="transmembrane region" description="Helical" evidence="1">
    <location>
        <begin position="286"/>
        <end position="306"/>
    </location>
</feature>
<organism evidence="3 4">
    <name type="scientific">Microbacterium insulae</name>
    <dbReference type="NCBI Taxonomy" id="483014"/>
    <lineage>
        <taxon>Bacteria</taxon>
        <taxon>Bacillati</taxon>
        <taxon>Actinomycetota</taxon>
        <taxon>Actinomycetes</taxon>
        <taxon>Micrococcales</taxon>
        <taxon>Microbacteriaceae</taxon>
        <taxon>Microbacterium</taxon>
    </lineage>
</organism>
<feature type="transmembrane region" description="Helical" evidence="1">
    <location>
        <begin position="206"/>
        <end position="235"/>
    </location>
</feature>
<proteinExistence type="predicted"/>
<keyword evidence="4" id="KW-1185">Reference proteome</keyword>
<name>A0ABW3AGZ7_9MICO</name>
<evidence type="ECO:0000259" key="2">
    <source>
        <dbReference type="Pfam" id="PF04892"/>
    </source>
</evidence>
<protein>
    <submittedName>
        <fullName evidence="3">VanZ family protein</fullName>
    </submittedName>
</protein>
<feature type="transmembrane region" description="Helical" evidence="1">
    <location>
        <begin position="125"/>
        <end position="152"/>
    </location>
</feature>
<keyword evidence="1" id="KW-0812">Transmembrane</keyword>
<dbReference type="InterPro" id="IPR053150">
    <property type="entry name" value="Teicoplanin_resist-assoc"/>
</dbReference>
<dbReference type="EMBL" id="JBHTII010000001">
    <property type="protein sequence ID" value="MFD0790044.1"/>
    <property type="molecule type" value="Genomic_DNA"/>
</dbReference>
<accession>A0ABW3AGZ7</accession>
<dbReference type="InterPro" id="IPR006976">
    <property type="entry name" value="VanZ-like"/>
</dbReference>
<feature type="transmembrane region" description="Helical" evidence="1">
    <location>
        <begin position="100"/>
        <end position="118"/>
    </location>
</feature>
<feature type="transmembrane region" description="Helical" evidence="1">
    <location>
        <begin position="164"/>
        <end position="185"/>
    </location>
</feature>